<evidence type="ECO:0000313" key="5">
    <source>
        <dbReference type="Proteomes" id="UP000034683"/>
    </source>
</evidence>
<dbReference type="PANTHER" id="PTHR10584">
    <property type="entry name" value="SUGAR KINASE"/>
    <property type="match status" value="1"/>
</dbReference>
<dbReference type="Pfam" id="PF00294">
    <property type="entry name" value="PfkB"/>
    <property type="match status" value="1"/>
</dbReference>
<dbReference type="Gene3D" id="3.40.1190.20">
    <property type="match status" value="1"/>
</dbReference>
<dbReference type="Proteomes" id="UP000034683">
    <property type="component" value="Unassembled WGS sequence"/>
</dbReference>
<dbReference type="PANTHER" id="PTHR10584:SF166">
    <property type="entry name" value="RIBOKINASE"/>
    <property type="match status" value="1"/>
</dbReference>
<dbReference type="GO" id="GO:0005829">
    <property type="term" value="C:cytosol"/>
    <property type="evidence" value="ECO:0007669"/>
    <property type="project" value="TreeGrafter"/>
</dbReference>
<gene>
    <name evidence="4" type="ORF">UR92_C0011G0003</name>
</gene>
<protein>
    <submittedName>
        <fullName evidence="4">Sugar kinase, ribokinase family</fullName>
    </submittedName>
</protein>
<accession>A0A0G0DHF6</accession>
<comment type="caution">
    <text evidence="4">The sequence shown here is derived from an EMBL/GenBank/DDBJ whole genome shotgun (WGS) entry which is preliminary data.</text>
</comment>
<organism evidence="4 5">
    <name type="scientific">Candidatus Nomurabacteria bacterium GW2011_GWA2_35_80</name>
    <dbReference type="NCBI Taxonomy" id="1618733"/>
    <lineage>
        <taxon>Bacteria</taxon>
        <taxon>Candidatus Nomuraibacteriota</taxon>
    </lineage>
</organism>
<evidence type="ECO:0000259" key="3">
    <source>
        <dbReference type="Pfam" id="PF00294"/>
    </source>
</evidence>
<evidence type="ECO:0000313" key="4">
    <source>
        <dbReference type="EMBL" id="KKP88176.1"/>
    </source>
</evidence>
<proteinExistence type="predicted"/>
<sequence>MKKIDFLAIGDIVIDAFIKIKDAHVHCKIDTEACELCLRFGDKVPYESLDVIPAVGNSPNATVCAARLGLNTALMTTMGDDQNGKDCLAVLEKEKIDTTFVKIEKNKLTNYHYVLWYDIDRTILIKHQKYNREWTDTKESQEYHSPSWIYLSSMGEDSLPFHTEISNYLKRHENVKLAFQPGTFQIKFGTENLKEIYARTNVFFSNLEEAQKILNTEDKDILVLSKGIQALGPKMVVISDGPKGAYLYKGGELWHNPIYPDIAPPIDRTGAGDAFSSTFAVALALGKSPLEAFSWGPINSMSVVQYIGAQAGLLTKEKLEEYLKVAPENYKVKKINPHT</sequence>
<name>A0A0G0DHF6_9BACT</name>
<keyword evidence="2 4" id="KW-0418">Kinase</keyword>
<keyword evidence="1" id="KW-0808">Transferase</keyword>
<dbReference type="InterPro" id="IPR011611">
    <property type="entry name" value="PfkB_dom"/>
</dbReference>
<evidence type="ECO:0000256" key="1">
    <source>
        <dbReference type="ARBA" id="ARBA00022679"/>
    </source>
</evidence>
<dbReference type="GO" id="GO:0016301">
    <property type="term" value="F:kinase activity"/>
    <property type="evidence" value="ECO:0007669"/>
    <property type="project" value="UniProtKB-KW"/>
</dbReference>
<dbReference type="AlphaFoldDB" id="A0A0G0DHF6"/>
<reference evidence="4 5" key="1">
    <citation type="journal article" date="2015" name="Nature">
        <title>rRNA introns, odd ribosomes, and small enigmatic genomes across a large radiation of phyla.</title>
        <authorList>
            <person name="Brown C.T."/>
            <person name="Hug L.A."/>
            <person name="Thomas B.C."/>
            <person name="Sharon I."/>
            <person name="Castelle C.J."/>
            <person name="Singh A."/>
            <person name="Wilkins M.J."/>
            <person name="Williams K.H."/>
            <person name="Banfield J.F."/>
        </authorList>
    </citation>
    <scope>NUCLEOTIDE SEQUENCE [LARGE SCALE GENOMIC DNA]</scope>
</reference>
<evidence type="ECO:0000256" key="2">
    <source>
        <dbReference type="ARBA" id="ARBA00022777"/>
    </source>
</evidence>
<dbReference type="InterPro" id="IPR029056">
    <property type="entry name" value="Ribokinase-like"/>
</dbReference>
<dbReference type="SUPFAM" id="SSF53613">
    <property type="entry name" value="Ribokinase-like"/>
    <property type="match status" value="1"/>
</dbReference>
<feature type="domain" description="Carbohydrate kinase PfkB" evidence="3">
    <location>
        <begin position="56"/>
        <end position="313"/>
    </location>
</feature>
<dbReference type="EMBL" id="LBRA01000011">
    <property type="protein sequence ID" value="KKP88176.1"/>
    <property type="molecule type" value="Genomic_DNA"/>
</dbReference>